<evidence type="ECO:0000313" key="2">
    <source>
        <dbReference type="Proteomes" id="UP001165064"/>
    </source>
</evidence>
<name>A0ACB5T2Y3_AMBMO</name>
<comment type="caution">
    <text evidence="1">The sequence shown here is derived from an EMBL/GenBank/DDBJ whole genome shotgun (WGS) entry which is preliminary data.</text>
</comment>
<proteinExistence type="predicted"/>
<keyword evidence="2" id="KW-1185">Reference proteome</keyword>
<dbReference type="EMBL" id="BSXS01002416">
    <property type="protein sequence ID" value="GME79033.1"/>
    <property type="molecule type" value="Genomic_DNA"/>
</dbReference>
<dbReference type="Proteomes" id="UP001165064">
    <property type="component" value="Unassembled WGS sequence"/>
</dbReference>
<gene>
    <name evidence="1" type="ORF">Amon02_000373500</name>
</gene>
<accession>A0ACB5T2Y3</accession>
<reference evidence="1" key="1">
    <citation type="submission" date="2023-04" db="EMBL/GenBank/DDBJ databases">
        <title>Ambrosiozyma monospora NBRC 10751.</title>
        <authorList>
            <person name="Ichikawa N."/>
            <person name="Sato H."/>
            <person name="Tonouchi N."/>
        </authorList>
    </citation>
    <scope>NUCLEOTIDE SEQUENCE</scope>
    <source>
        <strain evidence="1">NBRC 10751</strain>
    </source>
</reference>
<organism evidence="1 2">
    <name type="scientific">Ambrosiozyma monospora</name>
    <name type="common">Yeast</name>
    <name type="synonym">Endomycopsis monosporus</name>
    <dbReference type="NCBI Taxonomy" id="43982"/>
    <lineage>
        <taxon>Eukaryota</taxon>
        <taxon>Fungi</taxon>
        <taxon>Dikarya</taxon>
        <taxon>Ascomycota</taxon>
        <taxon>Saccharomycotina</taxon>
        <taxon>Pichiomycetes</taxon>
        <taxon>Pichiales</taxon>
        <taxon>Pichiaceae</taxon>
        <taxon>Ambrosiozyma</taxon>
    </lineage>
</organism>
<sequence>MSDVFVHDLSYVALSRATNSDNVFLLTPDDVYKVKNMVFPEVVDDLTDDFAQVEQVADDDDVDDEAYVFGL</sequence>
<evidence type="ECO:0000313" key="1">
    <source>
        <dbReference type="EMBL" id="GME79033.1"/>
    </source>
</evidence>
<protein>
    <submittedName>
        <fullName evidence="1">Unnamed protein product</fullName>
    </submittedName>
</protein>